<proteinExistence type="predicted"/>
<sequence length="319" mass="36756">MNNTLIESNENISNQHAQDLQDYVNDYHFQANLDTQATQDEGAVHQTDTLYVDKIFSQASEHGERDSEFSSDERDALPTWVPSREIARLPTKIHKDNILTRSQRSNILKNEPRNTNISYNPLAMDKRIWRLLPSHAKELDKVLAKVAYRTSAALRLLDNVLKSVYVSKPPHSDQDMLQAWSLIEGLLTNTRALLLDLLSFINQNRRDQAIKVLSPSYNPPADNEEVFSQDLSSLIEKENATNKFISEALRNKSHASNGRGNTSYNYRPTSSRNNYKFNQYGRNKRNNYWFYNRNSNNWGNGQRGGSTTFQSRLTQENQQ</sequence>
<accession>A0ACA9N3F9</accession>
<organism evidence="1 2">
    <name type="scientific">Dentiscutata heterogama</name>
    <dbReference type="NCBI Taxonomy" id="1316150"/>
    <lineage>
        <taxon>Eukaryota</taxon>
        <taxon>Fungi</taxon>
        <taxon>Fungi incertae sedis</taxon>
        <taxon>Mucoromycota</taxon>
        <taxon>Glomeromycotina</taxon>
        <taxon>Glomeromycetes</taxon>
        <taxon>Diversisporales</taxon>
        <taxon>Gigasporaceae</taxon>
        <taxon>Dentiscutata</taxon>
    </lineage>
</organism>
<protein>
    <submittedName>
        <fullName evidence="1">13776_t:CDS:1</fullName>
    </submittedName>
</protein>
<gene>
    <name evidence="1" type="ORF">DHETER_LOCUS8448</name>
</gene>
<dbReference type="EMBL" id="CAJVPU010013408">
    <property type="protein sequence ID" value="CAG8632204.1"/>
    <property type="molecule type" value="Genomic_DNA"/>
</dbReference>
<evidence type="ECO:0000313" key="2">
    <source>
        <dbReference type="Proteomes" id="UP000789702"/>
    </source>
</evidence>
<dbReference type="Proteomes" id="UP000789702">
    <property type="component" value="Unassembled WGS sequence"/>
</dbReference>
<reference evidence="1" key="1">
    <citation type="submission" date="2021-06" db="EMBL/GenBank/DDBJ databases">
        <authorList>
            <person name="Kallberg Y."/>
            <person name="Tangrot J."/>
            <person name="Rosling A."/>
        </authorList>
    </citation>
    <scope>NUCLEOTIDE SEQUENCE</scope>
    <source>
        <strain evidence="1">IL203A</strain>
    </source>
</reference>
<keyword evidence="2" id="KW-1185">Reference proteome</keyword>
<comment type="caution">
    <text evidence="1">The sequence shown here is derived from an EMBL/GenBank/DDBJ whole genome shotgun (WGS) entry which is preliminary data.</text>
</comment>
<evidence type="ECO:0000313" key="1">
    <source>
        <dbReference type="EMBL" id="CAG8632204.1"/>
    </source>
</evidence>
<name>A0ACA9N3F9_9GLOM</name>